<sequence length="138" mass="16026">MIREVEDQPQSVPPHFNVACSIREFRWGHKVIHGSYAIRKNHWPPFRSRVHTDLAQYSTPKRLHDMLILIIFYGSQSEENFESKESKSSQNMEDPSPIPSSPSTLVPAHTLSVLDLSFMSQEHIQNWYQPLNYRLGHG</sequence>
<organism evidence="2 3">
    <name type="scientific">Canavalia gladiata</name>
    <name type="common">Sword bean</name>
    <name type="synonym">Dolichos gladiatus</name>
    <dbReference type="NCBI Taxonomy" id="3824"/>
    <lineage>
        <taxon>Eukaryota</taxon>
        <taxon>Viridiplantae</taxon>
        <taxon>Streptophyta</taxon>
        <taxon>Embryophyta</taxon>
        <taxon>Tracheophyta</taxon>
        <taxon>Spermatophyta</taxon>
        <taxon>Magnoliopsida</taxon>
        <taxon>eudicotyledons</taxon>
        <taxon>Gunneridae</taxon>
        <taxon>Pentapetalae</taxon>
        <taxon>rosids</taxon>
        <taxon>fabids</taxon>
        <taxon>Fabales</taxon>
        <taxon>Fabaceae</taxon>
        <taxon>Papilionoideae</taxon>
        <taxon>50 kb inversion clade</taxon>
        <taxon>NPAAA clade</taxon>
        <taxon>indigoferoid/millettioid clade</taxon>
        <taxon>Phaseoleae</taxon>
        <taxon>Canavalia</taxon>
    </lineage>
</organism>
<evidence type="ECO:0000256" key="1">
    <source>
        <dbReference type="SAM" id="MobiDB-lite"/>
    </source>
</evidence>
<proteinExistence type="predicted"/>
<accession>A0AAN9Q209</accession>
<protein>
    <submittedName>
        <fullName evidence="2">Uncharacterized protein</fullName>
    </submittedName>
</protein>
<keyword evidence="3" id="KW-1185">Reference proteome</keyword>
<gene>
    <name evidence="2" type="ORF">VNO77_34817</name>
</gene>
<name>A0AAN9Q209_CANGL</name>
<dbReference type="AlphaFoldDB" id="A0AAN9Q209"/>
<reference evidence="2 3" key="1">
    <citation type="submission" date="2024-01" db="EMBL/GenBank/DDBJ databases">
        <title>The genomes of 5 underutilized Papilionoideae crops provide insights into root nodulation and disease resistanc.</title>
        <authorList>
            <person name="Jiang F."/>
        </authorList>
    </citation>
    <scope>NUCLEOTIDE SEQUENCE [LARGE SCALE GENOMIC DNA]</scope>
    <source>
        <strain evidence="2">LVBAO_FW01</strain>
        <tissue evidence="2">Leaves</tissue>
    </source>
</reference>
<evidence type="ECO:0000313" key="3">
    <source>
        <dbReference type="Proteomes" id="UP001367508"/>
    </source>
</evidence>
<dbReference type="Proteomes" id="UP001367508">
    <property type="component" value="Unassembled WGS sequence"/>
</dbReference>
<dbReference type="EMBL" id="JAYMYQ010000008">
    <property type="protein sequence ID" value="KAK7316098.1"/>
    <property type="molecule type" value="Genomic_DNA"/>
</dbReference>
<evidence type="ECO:0000313" key="2">
    <source>
        <dbReference type="EMBL" id="KAK7316098.1"/>
    </source>
</evidence>
<comment type="caution">
    <text evidence="2">The sequence shown here is derived from an EMBL/GenBank/DDBJ whole genome shotgun (WGS) entry which is preliminary data.</text>
</comment>
<feature type="region of interest" description="Disordered" evidence="1">
    <location>
        <begin position="81"/>
        <end position="104"/>
    </location>
</feature>